<keyword evidence="3" id="KW-1185">Reference proteome</keyword>
<proteinExistence type="predicted"/>
<dbReference type="EMBL" id="OUUW01000012">
    <property type="protein sequence ID" value="SPP87265.1"/>
    <property type="molecule type" value="Genomic_DNA"/>
</dbReference>
<sequence>MFLFISRPMGTLGSRMQAIRERLGEDVAGRLDALHLNALRTGLVSMEDLQEAYRKTRDINLNPNRLNHLWLVGIVFFILVATPVFYETISFLLGVRCFLPNNYLVWEATRPISDCSFCKGVRGPLILSNLTREEFAPHAYSSLPIIVKKAVAHWPAQKRMSFGYIRDLYDSVPGSTDSMCQFQHFNSDMKSLKEIFEMPLGRSNLSQGAPWFVGWSVCHPTVLAELRKLYPRPHFLPEDAEMPHTDFILMGYEQGAVMHLEYIPRLMWQAQLKGNKSWYLAPAPECDHQCQPFSFYVEPGDAVLVDTRLWYHANTIPKGQFSLTIQSEYG</sequence>
<dbReference type="Proteomes" id="UP000268350">
    <property type="component" value="Unassembled WGS sequence"/>
</dbReference>
<dbReference type="PANTHER" id="PTHR12480">
    <property type="entry name" value="ARGININE DEMETHYLASE AND LYSYL-HYDROXYLASE JMJD"/>
    <property type="match status" value="1"/>
</dbReference>
<dbReference type="STRING" id="7266.A0A3B0JYW6"/>
<feature type="transmembrane region" description="Helical" evidence="1">
    <location>
        <begin position="69"/>
        <end position="86"/>
    </location>
</feature>
<evidence type="ECO:0000256" key="1">
    <source>
        <dbReference type="SAM" id="Phobius"/>
    </source>
</evidence>
<dbReference type="OMA" id="EMPNTDF"/>
<keyword evidence="1" id="KW-0472">Membrane</keyword>
<dbReference type="OrthoDB" id="47883at2759"/>
<evidence type="ECO:0000313" key="3">
    <source>
        <dbReference type="Proteomes" id="UP000268350"/>
    </source>
</evidence>
<dbReference type="AlphaFoldDB" id="A0A3B0JYW6"/>
<evidence type="ECO:0000313" key="2">
    <source>
        <dbReference type="EMBL" id="SPP87265.1"/>
    </source>
</evidence>
<dbReference type="InterPro" id="IPR050910">
    <property type="entry name" value="JMJD6_ArgDemeth/LysHydrox"/>
</dbReference>
<protein>
    <submittedName>
        <fullName evidence="2">Uncharacterized protein</fullName>
    </submittedName>
</protein>
<dbReference type="Gene3D" id="2.60.120.650">
    <property type="entry name" value="Cupin"/>
    <property type="match status" value="1"/>
</dbReference>
<accession>A0A3B0JYW6</accession>
<keyword evidence="1" id="KW-1133">Transmembrane helix</keyword>
<dbReference type="SUPFAM" id="SSF51197">
    <property type="entry name" value="Clavaminate synthase-like"/>
    <property type="match status" value="1"/>
</dbReference>
<keyword evidence="1" id="KW-0812">Transmembrane</keyword>
<dbReference type="PANTHER" id="PTHR12480:SF13">
    <property type="entry name" value="LD14533P"/>
    <property type="match status" value="1"/>
</dbReference>
<gene>
    <name evidence="2" type="ORF">DGUA_6G009624</name>
</gene>
<reference evidence="3" key="1">
    <citation type="submission" date="2018-01" db="EMBL/GenBank/DDBJ databases">
        <authorList>
            <person name="Alioto T."/>
            <person name="Alioto T."/>
        </authorList>
    </citation>
    <scope>NUCLEOTIDE SEQUENCE [LARGE SCALE GENOMIC DNA]</scope>
</reference>
<organism evidence="2 3">
    <name type="scientific">Drosophila guanche</name>
    <name type="common">Fruit fly</name>
    <dbReference type="NCBI Taxonomy" id="7266"/>
    <lineage>
        <taxon>Eukaryota</taxon>
        <taxon>Metazoa</taxon>
        <taxon>Ecdysozoa</taxon>
        <taxon>Arthropoda</taxon>
        <taxon>Hexapoda</taxon>
        <taxon>Insecta</taxon>
        <taxon>Pterygota</taxon>
        <taxon>Neoptera</taxon>
        <taxon>Endopterygota</taxon>
        <taxon>Diptera</taxon>
        <taxon>Brachycera</taxon>
        <taxon>Muscomorpha</taxon>
        <taxon>Ephydroidea</taxon>
        <taxon>Drosophilidae</taxon>
        <taxon>Drosophila</taxon>
        <taxon>Sophophora</taxon>
    </lineage>
</organism>
<name>A0A3B0JYW6_DROGU</name>
<dbReference type="GO" id="GO:0016706">
    <property type="term" value="F:2-oxoglutarate-dependent dioxygenase activity"/>
    <property type="evidence" value="ECO:0007669"/>
    <property type="project" value="TreeGrafter"/>
</dbReference>